<evidence type="ECO:0000313" key="2">
    <source>
        <dbReference type="EMBL" id="KNZ55326.1"/>
    </source>
</evidence>
<dbReference type="Proteomes" id="UP000037035">
    <property type="component" value="Unassembled WGS sequence"/>
</dbReference>
<organism evidence="2 3">
    <name type="scientific">Puccinia sorghi</name>
    <dbReference type="NCBI Taxonomy" id="27349"/>
    <lineage>
        <taxon>Eukaryota</taxon>
        <taxon>Fungi</taxon>
        <taxon>Dikarya</taxon>
        <taxon>Basidiomycota</taxon>
        <taxon>Pucciniomycotina</taxon>
        <taxon>Pucciniomycetes</taxon>
        <taxon>Pucciniales</taxon>
        <taxon>Pucciniaceae</taxon>
        <taxon>Puccinia</taxon>
    </lineage>
</organism>
<dbReference type="EMBL" id="LAVV01007624">
    <property type="protein sequence ID" value="KNZ55326.1"/>
    <property type="molecule type" value="Genomic_DNA"/>
</dbReference>
<keyword evidence="3" id="KW-1185">Reference proteome</keyword>
<proteinExistence type="predicted"/>
<reference evidence="2 3" key="1">
    <citation type="submission" date="2015-08" db="EMBL/GenBank/DDBJ databases">
        <title>Next Generation Sequencing and Analysis of the Genome of Puccinia sorghi L Schw, the Causal Agent of Maize Common Rust.</title>
        <authorList>
            <person name="Rochi L."/>
            <person name="Burguener G."/>
            <person name="Darino M."/>
            <person name="Turjanski A."/>
            <person name="Kreff E."/>
            <person name="Dieguez M.J."/>
            <person name="Sacco F."/>
        </authorList>
    </citation>
    <scope>NUCLEOTIDE SEQUENCE [LARGE SCALE GENOMIC DNA]</scope>
    <source>
        <strain evidence="2 3">RO10H11247</strain>
    </source>
</reference>
<protein>
    <submittedName>
        <fullName evidence="2">Uncharacterized protein</fullName>
    </submittedName>
</protein>
<dbReference type="VEuPathDB" id="FungiDB:VP01_270g1"/>
<name>A0A0L6V3J0_9BASI</name>
<accession>A0A0L6V3J0</accession>
<comment type="caution">
    <text evidence="2">The sequence shown here is derived from an EMBL/GenBank/DDBJ whole genome shotgun (WGS) entry which is preliminary data.</text>
</comment>
<sequence>MYNCWCRGVNHCGELQHTPRTCFLLDFLPQTAQLEILMLLLSSAFLLKMEINCIIQKKKIKREKNEKKKMYSQFGLKVVQITSMWLDEILGDTFKLSQYSLCFSSLGFISESTHTIHLFLSLSLSLVFLLTNLDLIKCILPEYPLCLFQRRPVITWITEVFSIPFLSLFFQPVYCNCLSGEILIFKHPYCLFPAASLHAPAHITCLDTSMVNFMSNEYSWHLSLVFNQKERKNTELAQPTTPELQVVLGLFVFESKENKKQQKPLLIIQGFGVFFFKKITEKLQKPISPGPINKHLMTAQYENKLRVNFLQELIIGSIYFFLINFRIFQMVNPIVCLDHPNLPTHHGLQMPHTHSKELDTKSQYQIAIFSTPFGSTHSTSHCKKNLLNCLQLTCRNSNKAFDCTVTVPKNLHMQTSVVWMAAWLENAEFQLHAVKPVLMGGIEMKKNVENIFSIIKRIYTRAHVNNGCFHGPCMQVLSLDLVIYLIFFVLVVGCAQVEADFGELVLDILCNSTPNILSPWLRFNHTCCDDVLTVVPRAVILPSHHKQLSVMVTRCQLQRLGTVTRGPFLALAWQVPSQRCSHRLGWKCIEFWLYQACIYELKRMVSVLEPDVTCHLVIIDWSWCFCPVFAFFELILPISIVTHVKKGVFPPKKKKKIHLLQLYLFVPHSAHTKLIADGAGCSSSTLFLTAKTSKKKESGVQTNGETKMLSWYIEHNFVCVCVAADVVEPRELLGVILALDFALLIIKSTIKDYRYIVLLDLVSTPLTNSLSDKPEIKLFFSNPNQCYRMAAKLIHYPTFSDTSPITPTHQGIYPGIDFESIKALKMGRHSGNSLNTHFQNFHSHQISKEKRNQTTKMKSLAKTETKVETQEESKLDEKNKKTPHACKQKALQEKLDQLPAVDMQHVPAKPPSKLNMFAYVDVLTHSLCIIHSELTTEASRDFLRQLQAVEHAIRSFLLSFQGEKNLTWLHPRGKHIGSESSQAKVPKQVKSLFNRYIHFFPFFARHRHHAKFHVKTYQVTCS</sequence>
<gene>
    <name evidence="2" type="ORF">VP01_270g1</name>
</gene>
<feature type="compositionally biased region" description="Basic and acidic residues" evidence="1">
    <location>
        <begin position="861"/>
        <end position="880"/>
    </location>
</feature>
<evidence type="ECO:0000256" key="1">
    <source>
        <dbReference type="SAM" id="MobiDB-lite"/>
    </source>
</evidence>
<feature type="region of interest" description="Disordered" evidence="1">
    <location>
        <begin position="844"/>
        <end position="885"/>
    </location>
</feature>
<evidence type="ECO:0000313" key="3">
    <source>
        <dbReference type="Proteomes" id="UP000037035"/>
    </source>
</evidence>
<dbReference type="AlphaFoldDB" id="A0A0L6V3J0"/>